<dbReference type="Proteomes" id="UP000269721">
    <property type="component" value="Unassembled WGS sequence"/>
</dbReference>
<reference evidence="3" key="1">
    <citation type="journal article" date="2018" name="Nat. Microbiol.">
        <title>Leveraging single-cell genomics to expand the fungal tree of life.</title>
        <authorList>
            <person name="Ahrendt S.R."/>
            <person name="Quandt C.A."/>
            <person name="Ciobanu D."/>
            <person name="Clum A."/>
            <person name="Salamov A."/>
            <person name="Andreopoulos B."/>
            <person name="Cheng J.F."/>
            <person name="Woyke T."/>
            <person name="Pelin A."/>
            <person name="Henrissat B."/>
            <person name="Reynolds N.K."/>
            <person name="Benny G.L."/>
            <person name="Smith M.E."/>
            <person name="James T.Y."/>
            <person name="Grigoriev I.V."/>
        </authorList>
    </citation>
    <scope>NUCLEOTIDE SEQUENCE [LARGE SCALE GENOMIC DNA]</scope>
</reference>
<keyword evidence="1" id="KW-0732">Signal</keyword>
<evidence type="ECO:0000256" key="1">
    <source>
        <dbReference type="SAM" id="SignalP"/>
    </source>
</evidence>
<gene>
    <name evidence="2" type="ORF">BDK51DRAFT_49599</name>
</gene>
<evidence type="ECO:0000313" key="3">
    <source>
        <dbReference type="Proteomes" id="UP000269721"/>
    </source>
</evidence>
<proteinExistence type="predicted"/>
<name>A0A4P9VTZ2_9FUNG</name>
<protein>
    <submittedName>
        <fullName evidence="2">Uncharacterized protein</fullName>
    </submittedName>
</protein>
<accession>A0A4P9VTZ2</accession>
<evidence type="ECO:0000313" key="2">
    <source>
        <dbReference type="EMBL" id="RKO83021.1"/>
    </source>
</evidence>
<organism evidence="2 3">
    <name type="scientific">Blyttiomyces helicus</name>
    <dbReference type="NCBI Taxonomy" id="388810"/>
    <lineage>
        <taxon>Eukaryota</taxon>
        <taxon>Fungi</taxon>
        <taxon>Fungi incertae sedis</taxon>
        <taxon>Chytridiomycota</taxon>
        <taxon>Chytridiomycota incertae sedis</taxon>
        <taxon>Chytridiomycetes</taxon>
        <taxon>Chytridiomycetes incertae sedis</taxon>
        <taxon>Blyttiomyces</taxon>
    </lineage>
</organism>
<feature type="signal peptide" evidence="1">
    <location>
        <begin position="1"/>
        <end position="23"/>
    </location>
</feature>
<dbReference type="EMBL" id="ML001767">
    <property type="protein sequence ID" value="RKO83021.1"/>
    <property type="molecule type" value="Genomic_DNA"/>
</dbReference>
<feature type="chain" id="PRO_5020418421" evidence="1">
    <location>
        <begin position="24"/>
        <end position="106"/>
    </location>
</feature>
<keyword evidence="3" id="KW-1185">Reference proteome</keyword>
<dbReference type="AlphaFoldDB" id="A0A4P9VTZ2"/>
<sequence length="106" mass="10847">MSCSFFALYPAAVLAATAPLVSAGGSIENRHDIVSSAFSHQINSFITDNGCGGVDATSPTTGNVLPPIRMRLAFADADSINLAAITTIAASDPIHERPHSPRAGPG</sequence>